<dbReference type="SUPFAM" id="SSF55729">
    <property type="entry name" value="Acyl-CoA N-acyltransferases (Nat)"/>
    <property type="match status" value="1"/>
</dbReference>
<evidence type="ECO:0000256" key="2">
    <source>
        <dbReference type="ARBA" id="ARBA00022741"/>
    </source>
</evidence>
<dbReference type="InterPro" id="IPR036291">
    <property type="entry name" value="NAD(P)-bd_dom_sf"/>
</dbReference>
<dbReference type="PROSITE" id="PS51186">
    <property type="entry name" value="GNAT"/>
    <property type="match status" value="1"/>
</dbReference>
<dbReference type="InterPro" id="IPR013815">
    <property type="entry name" value="ATP_grasp_subdomain_1"/>
</dbReference>
<keyword evidence="1" id="KW-0436">Ligase</keyword>
<dbReference type="InterPro" id="IPR016181">
    <property type="entry name" value="Acyl_CoA_acyltransferase"/>
</dbReference>
<evidence type="ECO:0000256" key="3">
    <source>
        <dbReference type="ARBA" id="ARBA00022840"/>
    </source>
</evidence>
<dbReference type="Pfam" id="PF19045">
    <property type="entry name" value="Ligase_CoA_2"/>
    <property type="match status" value="1"/>
</dbReference>
<dbReference type="InterPro" id="IPR000182">
    <property type="entry name" value="GNAT_dom"/>
</dbReference>
<name>A0ABX2IIH6_9RHOO</name>
<dbReference type="Gene3D" id="3.30.1490.20">
    <property type="entry name" value="ATP-grasp fold, A domain"/>
    <property type="match status" value="1"/>
</dbReference>
<evidence type="ECO:0000313" key="7">
    <source>
        <dbReference type="EMBL" id="NSL54792.1"/>
    </source>
</evidence>
<dbReference type="SUPFAM" id="SSF52210">
    <property type="entry name" value="Succinyl-CoA synthetase domains"/>
    <property type="match status" value="2"/>
</dbReference>
<dbReference type="CDD" id="cd04301">
    <property type="entry name" value="NAT_SF"/>
    <property type="match status" value="1"/>
</dbReference>
<dbReference type="Gene3D" id="3.40.50.720">
    <property type="entry name" value="NAD(P)-binding Rossmann-like Domain"/>
    <property type="match status" value="1"/>
</dbReference>
<dbReference type="Pfam" id="PF13607">
    <property type="entry name" value="Succ_CoA_lig"/>
    <property type="match status" value="1"/>
</dbReference>
<accession>A0ABX2IIH6</accession>
<feature type="domain" description="N-acetyltransferase" evidence="6">
    <location>
        <begin position="738"/>
        <end position="898"/>
    </location>
</feature>
<dbReference type="Pfam" id="PF13380">
    <property type="entry name" value="CoA_binding_2"/>
    <property type="match status" value="1"/>
</dbReference>
<proteinExistence type="predicted"/>
<dbReference type="PANTHER" id="PTHR43334">
    <property type="entry name" value="ACETATE--COA LIGASE [ADP-FORMING]"/>
    <property type="match status" value="1"/>
</dbReference>
<evidence type="ECO:0000259" key="5">
    <source>
        <dbReference type="PROSITE" id="PS50975"/>
    </source>
</evidence>
<dbReference type="PROSITE" id="PS50975">
    <property type="entry name" value="ATP_GRASP"/>
    <property type="match status" value="1"/>
</dbReference>
<sequence>MDEKHYLSPLFEPRSVAIIGATERDNALGAILVRNMLGAGFKGALHAVNPKYDSVQGVPCFAHIGDVPGKVDLAVIATPAGSVPGLIDECGRAGVKIAAVLSAGFGESGTLGAQLEEDTVHIARQYGMRVLGPNSLGVARPLLGLNATFAGSQPIAGSIGFVSQSGALCAAVLDYARPNQVGFSNVISLGVSAELDFGEILDYLVWDFRTEAILVYIEGIRDARRFLSAIRAAARAKPVMVLKVGRHPVGSRAAQAHTGAVTGDDAVFDAALRRSGVIRLNTLTQLFSSLKGLFVHFRPRGNRLAIITNGGGPGVMAADRAGDLGIELARLAPDTIAHLEELLPSHSRVDNPIDLIGDSSPERYASALQTLLQDEHVDGVLCLLSPLAMSQPSEVARRVVELAKGSDKPILTCWLGDDACLEAREIFRQARIPSLRTPESAVDLFSHISSYYRNQQLLTQVPAPLEYEKAPLRELARSMIESALKAHRTVLRRHEAIALLAAFHIPVTELRVVHSPAEGIEAAMHFGFPVDIKPDAALAGTRLQHLAGRHNLASTVALHLAYEELTSQLKQQLPTELAAGMCIEPSWQSPYTRELMLRVWRDPVFGPVIGIGERSLDPNYWPDRAVGLPPLNAFLVRDLLRSTHAERMLGALDGMPAADLDALEHTLLRVSDIICEMPWIRSLEINPLCVDDRGLQVADARIEIGEIPRSAGRYDHMAIHPYPSNLIYPWQLKDGAPITIRPIKPEDAEMNQAFVRKLSPETKYFRFMSALRELSPSLLAKLTQIDYDRELAFIATHLTEGNEIQIGVCRYTTNPDGFSCEFAIVVDDAYQHSGLGRKLMEVLVTTAWQRGLQTMKGEFLASNERMLRFVERIGFVLRNDPEDKTIKHGTLDLAKANKAA</sequence>
<reference evidence="7 8" key="1">
    <citation type="submission" date="2020-06" db="EMBL/GenBank/DDBJ databases">
        <title>Draft genome of Uliginosibacterium sp. IMCC34675.</title>
        <authorList>
            <person name="Song J."/>
        </authorList>
    </citation>
    <scope>NUCLEOTIDE SEQUENCE [LARGE SCALE GENOMIC DNA]</scope>
    <source>
        <strain evidence="7 8">IMCC34675</strain>
    </source>
</reference>
<dbReference type="InterPro" id="IPR016102">
    <property type="entry name" value="Succinyl-CoA_synth-like"/>
</dbReference>
<dbReference type="Gene3D" id="3.40.50.261">
    <property type="entry name" value="Succinyl-CoA synthetase domains"/>
    <property type="match status" value="2"/>
</dbReference>
<keyword evidence="8" id="KW-1185">Reference proteome</keyword>
<feature type="domain" description="ATP-grasp" evidence="5">
    <location>
        <begin position="497"/>
        <end position="540"/>
    </location>
</feature>
<dbReference type="EMBL" id="JABCSC020000001">
    <property type="protein sequence ID" value="NSL54792.1"/>
    <property type="molecule type" value="Genomic_DNA"/>
</dbReference>
<dbReference type="Gene3D" id="3.30.470.20">
    <property type="entry name" value="ATP-grasp fold, B domain"/>
    <property type="match status" value="1"/>
</dbReference>
<protein>
    <submittedName>
        <fullName evidence="7">GNAT family N-acetyltransferase</fullName>
    </submittedName>
</protein>
<evidence type="ECO:0000313" key="8">
    <source>
        <dbReference type="Proteomes" id="UP000778523"/>
    </source>
</evidence>
<organism evidence="7 8">
    <name type="scientific">Uliginosibacterium aquaticum</name>
    <dbReference type="NCBI Taxonomy" id="2731212"/>
    <lineage>
        <taxon>Bacteria</taxon>
        <taxon>Pseudomonadati</taxon>
        <taxon>Pseudomonadota</taxon>
        <taxon>Betaproteobacteria</taxon>
        <taxon>Rhodocyclales</taxon>
        <taxon>Zoogloeaceae</taxon>
        <taxon>Uliginosibacterium</taxon>
    </lineage>
</organism>
<keyword evidence="3 4" id="KW-0067">ATP-binding</keyword>
<dbReference type="Pfam" id="PF00583">
    <property type="entry name" value="Acetyltransf_1"/>
    <property type="match status" value="1"/>
</dbReference>
<dbReference type="RefSeq" id="WP_170021236.1">
    <property type="nucleotide sequence ID" value="NZ_JABCSC020000001.1"/>
</dbReference>
<evidence type="ECO:0000259" key="6">
    <source>
        <dbReference type="PROSITE" id="PS51186"/>
    </source>
</evidence>
<comment type="caution">
    <text evidence="7">The sequence shown here is derived from an EMBL/GenBank/DDBJ whole genome shotgun (WGS) entry which is preliminary data.</text>
</comment>
<dbReference type="SUPFAM" id="SSF56059">
    <property type="entry name" value="Glutathione synthetase ATP-binding domain-like"/>
    <property type="match status" value="1"/>
</dbReference>
<dbReference type="InterPro" id="IPR043938">
    <property type="entry name" value="Ligase_CoA_dom"/>
</dbReference>
<dbReference type="Gene3D" id="3.40.630.30">
    <property type="match status" value="1"/>
</dbReference>
<gene>
    <name evidence="7" type="ORF">HJ583_007130</name>
</gene>
<dbReference type="Pfam" id="PF13549">
    <property type="entry name" value="ATP-grasp_5"/>
    <property type="match status" value="1"/>
</dbReference>
<dbReference type="InterPro" id="IPR032875">
    <property type="entry name" value="Succ_CoA_lig_flav_dom"/>
</dbReference>
<dbReference type="SUPFAM" id="SSF51735">
    <property type="entry name" value="NAD(P)-binding Rossmann-fold domains"/>
    <property type="match status" value="1"/>
</dbReference>
<dbReference type="InterPro" id="IPR003781">
    <property type="entry name" value="CoA-bd"/>
</dbReference>
<evidence type="ECO:0000256" key="1">
    <source>
        <dbReference type="ARBA" id="ARBA00022598"/>
    </source>
</evidence>
<dbReference type="Proteomes" id="UP000778523">
    <property type="component" value="Unassembled WGS sequence"/>
</dbReference>
<dbReference type="InterPro" id="IPR011761">
    <property type="entry name" value="ATP-grasp"/>
</dbReference>
<keyword evidence="2 4" id="KW-0547">Nucleotide-binding</keyword>
<dbReference type="InterPro" id="IPR051538">
    <property type="entry name" value="Acyl-CoA_Synth/Transferase"/>
</dbReference>
<evidence type="ECO:0000256" key="4">
    <source>
        <dbReference type="PROSITE-ProRule" id="PRU00409"/>
    </source>
</evidence>
<dbReference type="PANTHER" id="PTHR43334:SF1">
    <property type="entry name" value="3-HYDROXYPROPIONATE--COA LIGASE [ADP-FORMING]"/>
    <property type="match status" value="1"/>
</dbReference>
<dbReference type="SMART" id="SM00881">
    <property type="entry name" value="CoA_binding"/>
    <property type="match status" value="1"/>
</dbReference>